<sequence>MMSKLDRNIRALLTVAFALSFFVFGWLSHSAYEPGKRIQKPSTLDEIKKTKKLNVVLLNAPSTYYIGVEGPQGFEYDLLSAYAKHLGVTLNITTANTIKDAIRLSRLPHIHITSASLAKTKEREEKFNFGPSYFEVQEQVVCNRGMIIGGNFPRNVEELAGLRIKVGEETSYSETLRSLQADGYDINASFDAELSTEELLEMVASHEIDCTVADSNIYTLNQRYMPQIESAFIISGREQLAWVLAPNSKKLEADMYSWLNNFNQSGKLAQLKDHYYSYMLFFDYYDNTMFYKRVKSRLPKYKKYFKEYGEMYGIPWTLLAAQSYQESHWNPKAKSFTGVRGLMMLTLKTAKLLGVKNRLDPKQSIKGGTRHINQMLKNVPDEVKGEDRLKFALAAYNVGMGHIIDAQSLATKMGLNKNIWSDLKKVLPLLSQKKYYKTLKHGYARGSEPVRYVDSIYDYRDILQNINEEAKEIKEQKIDEEK</sequence>
<evidence type="ECO:0000256" key="5">
    <source>
        <dbReference type="ARBA" id="ARBA00023239"/>
    </source>
</evidence>
<proteinExistence type="inferred from homology"/>
<gene>
    <name evidence="8" type="ORF">M947_04470</name>
</gene>
<keyword evidence="4" id="KW-0998">Cell outer membrane</keyword>
<comment type="subcellular location">
    <subcellularLocation>
        <location evidence="1">Cell outer membrane</location>
        <topology evidence="1">Peripheral membrane protein</topology>
    </subcellularLocation>
</comment>
<keyword evidence="3" id="KW-0472">Membrane</keyword>
<comment type="caution">
    <text evidence="8">The sequence shown here is derived from an EMBL/GenBank/DDBJ whole genome shotgun (WGS) entry which is preliminary data.</text>
</comment>
<dbReference type="NCBIfam" id="NF008112">
    <property type="entry name" value="PRK10859.1"/>
    <property type="match status" value="1"/>
</dbReference>
<dbReference type="Pfam" id="PF00497">
    <property type="entry name" value="SBP_bac_3"/>
    <property type="match status" value="1"/>
</dbReference>
<dbReference type="Pfam" id="PF01464">
    <property type="entry name" value="SLT"/>
    <property type="match status" value="1"/>
</dbReference>
<dbReference type="InterPro" id="IPR001638">
    <property type="entry name" value="Solute-binding_3/MltF_N"/>
</dbReference>
<keyword evidence="9" id="KW-1185">Reference proteome</keyword>
<dbReference type="RefSeq" id="WP_021287165.1">
    <property type="nucleotide sequence ID" value="NZ_AUPZ01000005.1"/>
</dbReference>
<evidence type="ECO:0000256" key="2">
    <source>
        <dbReference type="ARBA" id="ARBA00022729"/>
    </source>
</evidence>
<protein>
    <submittedName>
        <fullName evidence="8">Murein transglycosylase</fullName>
    </submittedName>
</protein>
<accession>T0JSA8</accession>
<dbReference type="Gene3D" id="1.10.530.10">
    <property type="match status" value="1"/>
</dbReference>
<dbReference type="InterPro" id="IPR023346">
    <property type="entry name" value="Lysozyme-like_dom_sf"/>
</dbReference>
<evidence type="ECO:0000259" key="7">
    <source>
        <dbReference type="SMART" id="SM00062"/>
    </source>
</evidence>
<evidence type="ECO:0000256" key="4">
    <source>
        <dbReference type="ARBA" id="ARBA00023237"/>
    </source>
</evidence>
<keyword evidence="5" id="KW-0456">Lyase</keyword>
<keyword evidence="6" id="KW-0961">Cell wall biogenesis/degradation</keyword>
<evidence type="ECO:0000313" key="9">
    <source>
        <dbReference type="Proteomes" id="UP000015520"/>
    </source>
</evidence>
<dbReference type="HAMAP" id="MF_02016">
    <property type="entry name" value="MltF"/>
    <property type="match status" value="1"/>
</dbReference>
<dbReference type="GO" id="GO:0071555">
    <property type="term" value="P:cell wall organization"/>
    <property type="evidence" value="ECO:0007669"/>
    <property type="project" value="UniProtKB-KW"/>
</dbReference>
<dbReference type="PATRIC" id="fig|1172190.3.peg.872"/>
<dbReference type="CDD" id="cd13403">
    <property type="entry name" value="MLTF-like"/>
    <property type="match status" value="1"/>
</dbReference>
<dbReference type="AlphaFoldDB" id="T0JSA8"/>
<dbReference type="SUPFAM" id="SSF53955">
    <property type="entry name" value="Lysozyme-like"/>
    <property type="match status" value="1"/>
</dbReference>
<dbReference type="GO" id="GO:0009253">
    <property type="term" value="P:peptidoglycan catabolic process"/>
    <property type="evidence" value="ECO:0007669"/>
    <property type="project" value="TreeGrafter"/>
</dbReference>
<keyword evidence="2" id="KW-0732">Signal</keyword>
<evidence type="ECO:0000256" key="1">
    <source>
        <dbReference type="ARBA" id="ARBA00004339"/>
    </source>
</evidence>
<dbReference type="InterPro" id="IPR008258">
    <property type="entry name" value="Transglycosylase_SLT_dom_1"/>
</dbReference>
<dbReference type="GO" id="GO:0009279">
    <property type="term" value="C:cell outer membrane"/>
    <property type="evidence" value="ECO:0007669"/>
    <property type="project" value="UniProtKB-SubCell"/>
</dbReference>
<dbReference type="EMBL" id="AUPZ01000005">
    <property type="protein sequence ID" value="EQB39837.1"/>
    <property type="molecule type" value="Genomic_DNA"/>
</dbReference>
<dbReference type="Proteomes" id="UP000015520">
    <property type="component" value="Unassembled WGS sequence"/>
</dbReference>
<dbReference type="PANTHER" id="PTHR35936:SF32">
    <property type="entry name" value="MEMBRANE-BOUND LYTIC MUREIN TRANSGLYCOSYLASE F"/>
    <property type="match status" value="1"/>
</dbReference>
<dbReference type="CDD" id="cd01009">
    <property type="entry name" value="PBP2_YfhD_N"/>
    <property type="match status" value="1"/>
</dbReference>
<dbReference type="SMART" id="SM00062">
    <property type="entry name" value="PBPb"/>
    <property type="match status" value="1"/>
</dbReference>
<evidence type="ECO:0000256" key="3">
    <source>
        <dbReference type="ARBA" id="ARBA00023136"/>
    </source>
</evidence>
<dbReference type="InterPro" id="IPR023703">
    <property type="entry name" value="MltF"/>
</dbReference>
<evidence type="ECO:0000256" key="6">
    <source>
        <dbReference type="ARBA" id="ARBA00023316"/>
    </source>
</evidence>
<dbReference type="STRING" id="1172190.M947_04470"/>
<dbReference type="PANTHER" id="PTHR35936">
    <property type="entry name" value="MEMBRANE-BOUND LYTIC MUREIN TRANSGLYCOSYLASE F"/>
    <property type="match status" value="1"/>
</dbReference>
<feature type="domain" description="Solute-binding protein family 3/N-terminal" evidence="7">
    <location>
        <begin position="63"/>
        <end position="279"/>
    </location>
</feature>
<dbReference type="Gene3D" id="3.40.190.10">
    <property type="entry name" value="Periplasmic binding protein-like II"/>
    <property type="match status" value="2"/>
</dbReference>
<dbReference type="eggNOG" id="COG4623">
    <property type="taxonomic scope" value="Bacteria"/>
</dbReference>
<dbReference type="SUPFAM" id="SSF53850">
    <property type="entry name" value="Periplasmic binding protein-like II"/>
    <property type="match status" value="1"/>
</dbReference>
<reference evidence="8 9" key="1">
    <citation type="submission" date="2013-07" db="EMBL/GenBank/DDBJ databases">
        <title>Sulfurimonas hongkongensis AST-10 Genome Sequencing.</title>
        <authorList>
            <person name="Cai L."/>
            <person name="Zhang T."/>
        </authorList>
    </citation>
    <scope>NUCLEOTIDE SEQUENCE [LARGE SCALE GENOMIC DNA]</scope>
    <source>
        <strain evidence="8 9">AST-10</strain>
    </source>
</reference>
<evidence type="ECO:0000313" key="8">
    <source>
        <dbReference type="EMBL" id="EQB39837.1"/>
    </source>
</evidence>
<dbReference type="GO" id="GO:0008933">
    <property type="term" value="F:peptidoglycan lytic transglycosylase activity"/>
    <property type="evidence" value="ECO:0007669"/>
    <property type="project" value="TreeGrafter"/>
</dbReference>
<organism evidence="8 9">
    <name type="scientific">Sulfurimonas hongkongensis</name>
    <dbReference type="NCBI Taxonomy" id="1172190"/>
    <lineage>
        <taxon>Bacteria</taxon>
        <taxon>Pseudomonadati</taxon>
        <taxon>Campylobacterota</taxon>
        <taxon>Epsilonproteobacteria</taxon>
        <taxon>Campylobacterales</taxon>
        <taxon>Sulfurimonadaceae</taxon>
        <taxon>Sulfurimonas</taxon>
    </lineage>
</organism>
<name>T0JSA8_9BACT</name>